<evidence type="ECO:0000256" key="4">
    <source>
        <dbReference type="ARBA" id="ARBA00023136"/>
    </source>
</evidence>
<feature type="domain" description="Sodium/calcium exchanger membrane region" evidence="6">
    <location>
        <begin position="186"/>
        <end position="328"/>
    </location>
</feature>
<evidence type="ECO:0000256" key="1">
    <source>
        <dbReference type="ARBA" id="ARBA00004141"/>
    </source>
</evidence>
<dbReference type="InterPro" id="IPR004481">
    <property type="entry name" value="K/Na/Ca-exchanger"/>
</dbReference>
<dbReference type="PANTHER" id="PTHR10846:SF8">
    <property type="entry name" value="INNER MEMBRANE PROTEIN YRBG"/>
    <property type="match status" value="1"/>
</dbReference>
<keyword evidence="8" id="KW-1185">Reference proteome</keyword>
<feature type="domain" description="Sodium/calcium exchanger membrane region" evidence="6">
    <location>
        <begin position="7"/>
        <end position="154"/>
    </location>
</feature>
<comment type="caution">
    <text evidence="7">The sequence shown here is derived from an EMBL/GenBank/DDBJ whole genome shotgun (WGS) entry which is preliminary data.</text>
</comment>
<dbReference type="InterPro" id="IPR004837">
    <property type="entry name" value="NaCa_Exmemb"/>
</dbReference>
<sequence length="339" mass="35431">MNGMAGSWIQFLACMAVIGYAGGKLARYGDIIGHKTGWSGNLAGLLLLSTVTSLPELATGISAAGFAGKPDIAAGDVFGSCVFNLLILVFLDTLRRKEPLYDSVSQNHILSGAFGVGLLALAGVALVLGKRLDGAALWQVGIVSPLLVILYVLAMRAIHTQDKRHGDENRDQEQDQGGDVGMRRAILMYAASALAVVAAGGYLPFVATRLSELMGWESSFVGTLFVAAATSMPELSVAITALRIGQVDMAVGSILGSNMFNMAMLAVDDVAYRPGPLLSQVSSVHAVSVFAALAMSGLVIAALVTRTRTRVLGIMSWYSVGALVLFGLNSLAQHRFGAG</sequence>
<evidence type="ECO:0000256" key="2">
    <source>
        <dbReference type="ARBA" id="ARBA00022692"/>
    </source>
</evidence>
<feature type="transmembrane region" description="Helical" evidence="5">
    <location>
        <begin position="72"/>
        <end position="91"/>
    </location>
</feature>
<feature type="transmembrane region" description="Helical" evidence="5">
    <location>
        <begin position="249"/>
        <end position="267"/>
    </location>
</feature>
<proteinExistence type="predicted"/>
<name>A0ABT2AKL9_9BURK</name>
<feature type="transmembrane region" description="Helical" evidence="5">
    <location>
        <begin position="186"/>
        <end position="207"/>
    </location>
</feature>
<feature type="transmembrane region" description="Helical" evidence="5">
    <location>
        <begin position="219"/>
        <end position="242"/>
    </location>
</feature>
<feature type="transmembrane region" description="Helical" evidence="5">
    <location>
        <begin position="287"/>
        <end position="304"/>
    </location>
</feature>
<dbReference type="Gene3D" id="1.20.1420.30">
    <property type="entry name" value="NCX, central ion-binding region"/>
    <property type="match status" value="1"/>
</dbReference>
<evidence type="ECO:0000256" key="3">
    <source>
        <dbReference type="ARBA" id="ARBA00022989"/>
    </source>
</evidence>
<protein>
    <submittedName>
        <fullName evidence="7">Sodium:calcium antiporter</fullName>
    </submittedName>
</protein>
<dbReference type="RefSeq" id="WP_258827778.1">
    <property type="nucleotide sequence ID" value="NZ_JANUHA010000006.1"/>
</dbReference>
<dbReference type="Proteomes" id="UP001206572">
    <property type="component" value="Unassembled WGS sequence"/>
</dbReference>
<gene>
    <name evidence="7" type="ORF">NX780_10295</name>
</gene>
<keyword evidence="2 5" id="KW-0812">Transmembrane</keyword>
<dbReference type="PANTHER" id="PTHR10846">
    <property type="entry name" value="SODIUM/POTASSIUM/CALCIUM EXCHANGER"/>
    <property type="match status" value="1"/>
</dbReference>
<dbReference type="InterPro" id="IPR044880">
    <property type="entry name" value="NCX_ion-bd_dom_sf"/>
</dbReference>
<comment type="subcellular location">
    <subcellularLocation>
        <location evidence="1">Membrane</location>
        <topology evidence="1">Multi-pass membrane protein</topology>
    </subcellularLocation>
</comment>
<accession>A0ABT2AKL9</accession>
<feature type="transmembrane region" description="Helical" evidence="5">
    <location>
        <begin position="44"/>
        <end position="66"/>
    </location>
</feature>
<keyword evidence="4 5" id="KW-0472">Membrane</keyword>
<keyword evidence="3 5" id="KW-1133">Transmembrane helix</keyword>
<evidence type="ECO:0000256" key="5">
    <source>
        <dbReference type="SAM" id="Phobius"/>
    </source>
</evidence>
<feature type="transmembrane region" description="Helical" evidence="5">
    <location>
        <begin position="6"/>
        <end position="23"/>
    </location>
</feature>
<evidence type="ECO:0000313" key="8">
    <source>
        <dbReference type="Proteomes" id="UP001206572"/>
    </source>
</evidence>
<evidence type="ECO:0000313" key="7">
    <source>
        <dbReference type="EMBL" id="MCS0596743.1"/>
    </source>
</evidence>
<reference evidence="7 8" key="1">
    <citation type="submission" date="2022-08" db="EMBL/GenBank/DDBJ databases">
        <title>Reclassification of Massilia species as members of the genera Telluria, Duganella, Pseudoduganella, Mokoshia gen. nov. and Zemynaea gen. nov. using orthogonal and non-orthogonal genome-based approaches.</title>
        <authorList>
            <person name="Bowman J.P."/>
        </authorList>
    </citation>
    <scope>NUCLEOTIDE SEQUENCE [LARGE SCALE GENOMIC DNA]</scope>
    <source>
        <strain evidence="7 8">JCM 31661</strain>
    </source>
</reference>
<feature type="transmembrane region" description="Helical" evidence="5">
    <location>
        <begin position="135"/>
        <end position="154"/>
    </location>
</feature>
<feature type="transmembrane region" description="Helical" evidence="5">
    <location>
        <begin position="311"/>
        <end position="332"/>
    </location>
</feature>
<feature type="transmembrane region" description="Helical" evidence="5">
    <location>
        <begin position="112"/>
        <end position="129"/>
    </location>
</feature>
<organism evidence="7 8">
    <name type="scientific">Massilia agri</name>
    <dbReference type="NCBI Taxonomy" id="1886785"/>
    <lineage>
        <taxon>Bacteria</taxon>
        <taxon>Pseudomonadati</taxon>
        <taxon>Pseudomonadota</taxon>
        <taxon>Betaproteobacteria</taxon>
        <taxon>Burkholderiales</taxon>
        <taxon>Oxalobacteraceae</taxon>
        <taxon>Telluria group</taxon>
        <taxon>Massilia</taxon>
    </lineage>
</organism>
<dbReference type="Pfam" id="PF01699">
    <property type="entry name" value="Na_Ca_ex"/>
    <property type="match status" value="2"/>
</dbReference>
<dbReference type="EMBL" id="JANUHA010000006">
    <property type="protein sequence ID" value="MCS0596743.1"/>
    <property type="molecule type" value="Genomic_DNA"/>
</dbReference>
<evidence type="ECO:0000259" key="6">
    <source>
        <dbReference type="Pfam" id="PF01699"/>
    </source>
</evidence>